<evidence type="ECO:0000313" key="3">
    <source>
        <dbReference type="Proteomes" id="UP001607069"/>
    </source>
</evidence>
<dbReference type="RefSeq" id="WP_206347453.1">
    <property type="nucleotide sequence ID" value="NZ_BAABEN010000001.1"/>
</dbReference>
<keyword evidence="1" id="KW-0472">Membrane</keyword>
<name>A0ABW7HNY1_9ACTN</name>
<keyword evidence="1" id="KW-0812">Transmembrane</keyword>
<gene>
    <name evidence="2" type="ORF">ACG5V6_04985</name>
</gene>
<keyword evidence="1" id="KW-1133">Transmembrane helix</keyword>
<evidence type="ECO:0000256" key="1">
    <source>
        <dbReference type="SAM" id="Phobius"/>
    </source>
</evidence>
<keyword evidence="3" id="KW-1185">Reference proteome</keyword>
<protein>
    <submittedName>
        <fullName evidence="2">Uncharacterized protein</fullName>
    </submittedName>
</protein>
<evidence type="ECO:0000313" key="2">
    <source>
        <dbReference type="EMBL" id="MFH0247565.1"/>
    </source>
</evidence>
<sequence>MFGDVRGEASAVDVKKVVLYILLVFILYSIITSPDRSAELVGIGFEGISSAAKGVGTFMSELVN</sequence>
<feature type="transmembrane region" description="Helical" evidence="1">
    <location>
        <begin position="12"/>
        <end position="31"/>
    </location>
</feature>
<dbReference type="EMBL" id="JBIHMK010000011">
    <property type="protein sequence ID" value="MFH0247565.1"/>
    <property type="molecule type" value="Genomic_DNA"/>
</dbReference>
<reference evidence="2 3" key="1">
    <citation type="submission" date="2024-10" db="EMBL/GenBank/DDBJ databases">
        <authorList>
            <person name="Cho J.-C."/>
        </authorList>
    </citation>
    <scope>NUCLEOTIDE SEQUENCE [LARGE SCALE GENOMIC DNA]</scope>
    <source>
        <strain evidence="2 3">KCTC29696</strain>
    </source>
</reference>
<organism evidence="2 3">
    <name type="scientific">Streptomyces chitinivorans</name>
    <dbReference type="NCBI Taxonomy" id="1257027"/>
    <lineage>
        <taxon>Bacteria</taxon>
        <taxon>Bacillati</taxon>
        <taxon>Actinomycetota</taxon>
        <taxon>Actinomycetes</taxon>
        <taxon>Kitasatosporales</taxon>
        <taxon>Streptomycetaceae</taxon>
        <taxon>Streptomyces</taxon>
    </lineage>
</organism>
<accession>A0ABW7HNY1</accession>
<proteinExistence type="predicted"/>
<dbReference type="Proteomes" id="UP001607069">
    <property type="component" value="Unassembled WGS sequence"/>
</dbReference>
<comment type="caution">
    <text evidence="2">The sequence shown here is derived from an EMBL/GenBank/DDBJ whole genome shotgun (WGS) entry which is preliminary data.</text>
</comment>